<sequence length="1811" mass="200825">MAPQLLQHNDYTVGWICGLWQEQTAAKAMLDCIHKDLPQPQSDKNTYTLGTIAKYNVVIACLPCGEATHDAAAAASSAWMVTTFPSIRFGLMVGMGVGIPPKVRLGDVVVSLPIDQFPGVVQWDMGTAQQDGFERTGSLNNPPTLLLRAISKLRRDHDLEGSRIPAFLEELKTKWPDMTKGYLKPYYNDADCNHFKYNDQNMEEEKSCSFCNLEESLSRERRDMRIHYGLIVSGNEIIEDALSRDKLNRSLGGNLLCVEMEAAGLMNNFPCLVIRGICDYADWPRNKVWQRHAATVAAAFAKELLGYVQPYEVDREPPVWEIVGQALETSRTTEDKVTNLDRQEHFQVLESITALSFGPQQNDNLQKRRAGTGKWLLDSDKFRRWINGSNQTLFCPGIPGAGKTTLSAMVIDHLEKSLQGDTTIGLAYIYFNFRSDYKAGDLVKNLLKQLSQPFSALPDAVKGLYKRHKDKVPGPDYPEILETLQSVATMYSKLFLVVDALDECPTSDCCRDTFISEILALQAATGANIFATSRHVPEITEKFMGALSLEIRANDGDVRKYVEDHISDMEFPVDTGLSETIKTVIVEAVDGRFLLAQLYLQSLADTINPAQMKRTLNEFRDRHKRTGEEEKDDILYKAYNDAMIRINKQEPYCKKLAKRTISWISCAKRPLKTKELQVALAVNADDTPINQENYTPIEFMVYVCGGLVTVDEKSNIIRLVHHTTQEYLEQYLGDWVPAAQEDIATTCLRYLSSDVFDEDFCPSERSLRSKLDLNPFYDYAARNWGHHVRVAPKVDDRQVLKFLRNEAKVRGAHQAMYPSDYWIYDAYSEENQDDSRKVTGLHLAADFGLEKMTRLLLEEKQNPHLWDIFDMSPLCYAVRSGHKGVVSLLLATKGSCPNLNITDQRMVLSGTRESGEKESAETLFVVSARYPEVRNSFLQQNILSLAAEYGHKEVVDVLIKAENIDLNSEYSPNPLLYAAGKGHVGVVELLLDADMKGIEPDKADPVSERRPLSCAAERGHTKVVELLLATGKLDINSGDGYTKRSPLSWAAADSSAKDVLELLLTQDGIKPYATDREGRTPLSHAAERGNVSAVRALLSKGNFDGMDVNGRTPLTYAVKNGQYTIAKLLLEEPSVNPDSRDKDDRTPLSYAAQGGQEQIVNILLAKANVDPESRDKDGRTPLSHAAKWGHEKIINILLAKDDVDADSSDYYGQTPLSHAVEAGQDKVVAMLLARNDVRLNSEHDNGQTPLSIAARFGNERIVTMLLSRSGVDPDSRDRHGWTPLSYAAQRGREEIVIQLLANDGVDPNSRDDTGRTPLSWAAGNGMDAVVQLLLSTSRVHADIPDSDGRTPLSWAAGSGHAQSFKLLLANKSVDACSLDMSGRSAFSWVAKGQYRNVTNTRLSGEYVRVNTLTKQGKEIAEILLATHGIESNLWATSSEMPSNDTCRAENWHELVVRLLLTEDGAFCSQERDQTQHATVEQDWRRTMTALYLERGAIDPNFSDDDGRTLLWWAAQEGFQDVVQLLVAQGNVDAHASDWRGRTPLHRASERGHEGVVKLLLANDKVDVNSWDSGGQTPLSRAAKHGHVTVVKLLLAQRGLKPAWMQNRGEVPLVVAAAEGHEGSVRLLLNESSAHLNVMSLYGATLLSEAARKGHHEIVKLLLAKNGVASDSEDYSKPLIGAASNGHAQVVRLLLDKEAERPGDKQTNMADLLWESASGGHTAVVELLLAKDGVDLDAQNSQGETALHVAALNGHSEVVKLLLARDGLKINLKDEEGRTPLTCAIAERYEEVVELLWTAECQTGIYSEESST</sequence>
<dbReference type="InterPro" id="IPR036770">
    <property type="entry name" value="Ankyrin_rpt-contain_sf"/>
</dbReference>
<dbReference type="RefSeq" id="XP_014543393.1">
    <property type="nucleotide sequence ID" value="XM_014687907.1"/>
</dbReference>
<feature type="domain" description="NACHT" evidence="4">
    <location>
        <begin position="391"/>
        <end position="534"/>
    </location>
</feature>
<evidence type="ECO:0000256" key="3">
    <source>
        <dbReference type="PROSITE-ProRule" id="PRU00023"/>
    </source>
</evidence>
<dbReference type="GO" id="GO:0003824">
    <property type="term" value="F:catalytic activity"/>
    <property type="evidence" value="ECO:0007669"/>
    <property type="project" value="InterPro"/>
</dbReference>
<dbReference type="Pfam" id="PF13637">
    <property type="entry name" value="Ank_4"/>
    <property type="match status" value="1"/>
</dbReference>
<dbReference type="PANTHER" id="PTHR24198">
    <property type="entry name" value="ANKYRIN REPEAT AND PROTEIN KINASE DOMAIN-CONTAINING PROTEIN"/>
    <property type="match status" value="1"/>
</dbReference>
<dbReference type="Pfam" id="PF12796">
    <property type="entry name" value="Ank_2"/>
    <property type="match status" value="8"/>
</dbReference>
<dbReference type="PROSITE" id="PS50297">
    <property type="entry name" value="ANK_REP_REGION"/>
    <property type="match status" value="8"/>
</dbReference>
<feature type="repeat" description="ANK" evidence="3">
    <location>
        <begin position="1573"/>
        <end position="1594"/>
    </location>
</feature>
<dbReference type="PANTHER" id="PTHR24198:SF165">
    <property type="entry name" value="ANKYRIN REPEAT-CONTAINING PROTEIN-RELATED"/>
    <property type="match status" value="1"/>
</dbReference>
<protein>
    <submittedName>
        <fullName evidence="5">Serine/threonine-protein phosphatase 6 regulatory ankyrin repeat subunit A</fullName>
    </submittedName>
</protein>
<dbReference type="PROSITE" id="PS50088">
    <property type="entry name" value="ANK_REPEAT"/>
    <property type="match status" value="8"/>
</dbReference>
<dbReference type="Proteomes" id="UP000510686">
    <property type="component" value="Chromosome 5"/>
</dbReference>
<dbReference type="InterPro" id="IPR002110">
    <property type="entry name" value="Ankyrin_rpt"/>
</dbReference>
<dbReference type="SUPFAM" id="SSF53167">
    <property type="entry name" value="Purine and uridine phosphorylases"/>
    <property type="match status" value="1"/>
</dbReference>
<dbReference type="GO" id="GO:0009116">
    <property type="term" value="P:nucleoside metabolic process"/>
    <property type="evidence" value="ECO:0007669"/>
    <property type="project" value="InterPro"/>
</dbReference>
<dbReference type="OrthoDB" id="4955385at2759"/>
<feature type="repeat" description="ANK" evidence="3">
    <location>
        <begin position="1077"/>
        <end position="1101"/>
    </location>
</feature>
<dbReference type="InterPro" id="IPR035994">
    <property type="entry name" value="Nucleoside_phosphorylase_sf"/>
</dbReference>
<evidence type="ECO:0000313" key="6">
    <source>
        <dbReference type="Proteomes" id="UP000510686"/>
    </source>
</evidence>
<feature type="repeat" description="ANK" evidence="3">
    <location>
        <begin position="1279"/>
        <end position="1312"/>
    </location>
</feature>
<evidence type="ECO:0000256" key="2">
    <source>
        <dbReference type="ARBA" id="ARBA00023043"/>
    </source>
</evidence>
<reference evidence="5 6" key="1">
    <citation type="submission" date="2020-07" db="EMBL/GenBank/DDBJ databases">
        <title>Telomere length de novo assembly of all 7 chromosomes of the fungus, Metarhizium brunneum, using a novel assembly pipeline.</title>
        <authorList>
            <person name="Saud z."/>
            <person name="Kortsinoglou A."/>
            <person name="Kouvelis V.N."/>
            <person name="Butt T.M."/>
        </authorList>
    </citation>
    <scope>NUCLEOTIDE SEQUENCE [LARGE SCALE GENOMIC DNA]</scope>
    <source>
        <strain evidence="5 6">4556</strain>
    </source>
</reference>
<dbReference type="SMART" id="SM00248">
    <property type="entry name" value="ANK"/>
    <property type="match status" value="24"/>
</dbReference>
<dbReference type="Pfam" id="PF24883">
    <property type="entry name" value="NPHP3_N"/>
    <property type="match status" value="1"/>
</dbReference>
<dbReference type="EMBL" id="CP058936">
    <property type="protein sequence ID" value="QLI72071.1"/>
    <property type="molecule type" value="Genomic_DNA"/>
</dbReference>
<keyword evidence="1" id="KW-0677">Repeat</keyword>
<dbReference type="Gene3D" id="3.40.50.300">
    <property type="entry name" value="P-loop containing nucleotide triphosphate hydrolases"/>
    <property type="match status" value="1"/>
</dbReference>
<dbReference type="InterPro" id="IPR027417">
    <property type="entry name" value="P-loop_NTPase"/>
</dbReference>
<feature type="repeat" description="ANK" evidence="3">
    <location>
        <begin position="1177"/>
        <end position="1198"/>
    </location>
</feature>
<keyword evidence="2 3" id="KW-0040">ANK repeat</keyword>
<evidence type="ECO:0000259" key="4">
    <source>
        <dbReference type="PROSITE" id="PS50837"/>
    </source>
</evidence>
<dbReference type="Gene3D" id="1.25.40.20">
    <property type="entry name" value="Ankyrin repeat-containing domain"/>
    <property type="match status" value="6"/>
</dbReference>
<evidence type="ECO:0000256" key="1">
    <source>
        <dbReference type="ARBA" id="ARBA00022737"/>
    </source>
</evidence>
<dbReference type="InterPro" id="IPR054471">
    <property type="entry name" value="GPIID_WHD"/>
</dbReference>
<name>A0A7D5V220_9HYPO</name>
<evidence type="ECO:0000313" key="5">
    <source>
        <dbReference type="EMBL" id="QLI72071.1"/>
    </source>
</evidence>
<dbReference type="KEGG" id="mbrn:26243570"/>
<dbReference type="Pfam" id="PF00023">
    <property type="entry name" value="Ank"/>
    <property type="match status" value="1"/>
</dbReference>
<dbReference type="SUPFAM" id="SSF48403">
    <property type="entry name" value="Ankyrin repeat"/>
    <property type="match status" value="3"/>
</dbReference>
<dbReference type="InterPro" id="IPR007111">
    <property type="entry name" value="NACHT_NTPase"/>
</dbReference>
<dbReference type="InterPro" id="IPR056884">
    <property type="entry name" value="NPHP3-like_N"/>
</dbReference>
<feature type="repeat" description="ANK" evidence="3">
    <location>
        <begin position="1245"/>
        <end position="1278"/>
    </location>
</feature>
<organism evidence="5 6">
    <name type="scientific">Metarhizium brunneum</name>
    <dbReference type="NCBI Taxonomy" id="500148"/>
    <lineage>
        <taxon>Eukaryota</taxon>
        <taxon>Fungi</taxon>
        <taxon>Dikarya</taxon>
        <taxon>Ascomycota</taxon>
        <taxon>Pezizomycotina</taxon>
        <taxon>Sordariomycetes</taxon>
        <taxon>Hypocreomycetidae</taxon>
        <taxon>Hypocreales</taxon>
        <taxon>Clavicipitaceae</taxon>
        <taxon>Metarhizium</taxon>
    </lineage>
</organism>
<feature type="repeat" description="ANK" evidence="3">
    <location>
        <begin position="1539"/>
        <end position="1560"/>
    </location>
</feature>
<dbReference type="Gene3D" id="3.40.50.1580">
    <property type="entry name" value="Nucleoside phosphorylase domain"/>
    <property type="match status" value="1"/>
</dbReference>
<dbReference type="Pfam" id="PF22939">
    <property type="entry name" value="WHD_GPIID"/>
    <property type="match status" value="1"/>
</dbReference>
<gene>
    <name evidence="5" type="primary">Ankrd28_1</name>
    <name evidence="5" type="ORF">G6M90_00g081560</name>
</gene>
<proteinExistence type="predicted"/>
<accession>A0A7D5V220</accession>
<feature type="repeat" description="ANK" evidence="3">
    <location>
        <begin position="1109"/>
        <end position="1131"/>
    </location>
</feature>
<dbReference type="SUPFAM" id="SSF52540">
    <property type="entry name" value="P-loop containing nucleoside triphosphate hydrolases"/>
    <property type="match status" value="1"/>
</dbReference>
<dbReference type="PROSITE" id="PS50837">
    <property type="entry name" value="NACHT"/>
    <property type="match status" value="1"/>
</dbReference>
<keyword evidence="6" id="KW-1185">Reference proteome</keyword>
<dbReference type="GeneID" id="26243570"/>
<feature type="repeat" description="ANK" evidence="3">
    <location>
        <begin position="1741"/>
        <end position="1774"/>
    </location>
</feature>